<keyword evidence="5" id="KW-1185">Reference proteome</keyword>
<keyword evidence="1 4" id="KW-0808">Transferase</keyword>
<feature type="domain" description="Glycosyl transferase family 1" evidence="2">
    <location>
        <begin position="176"/>
        <end position="310"/>
    </location>
</feature>
<dbReference type="AlphaFoldDB" id="A6VLQ2"/>
<dbReference type="SUPFAM" id="SSF53756">
    <property type="entry name" value="UDP-Glycosyltransferase/glycogen phosphorylase"/>
    <property type="match status" value="1"/>
</dbReference>
<reference evidence="5" key="1">
    <citation type="journal article" date="2010" name="BMC Genomics">
        <title>A genomic perspective on the potential of Actinobacillus succinogenes for industrial succinate production.</title>
        <authorList>
            <person name="McKinlay J.B."/>
            <person name="Laivenieks M."/>
            <person name="Schindler B.D."/>
            <person name="McKinlay A.A."/>
            <person name="Siddaramappa S."/>
            <person name="Challacombe J.F."/>
            <person name="Lowry S.R."/>
            <person name="Clum A."/>
            <person name="Lapidus A.L."/>
            <person name="Burkhart K.B."/>
            <person name="Harkins V."/>
            <person name="Vieille C."/>
        </authorList>
    </citation>
    <scope>NUCLEOTIDE SEQUENCE [LARGE SCALE GENOMIC DNA]</scope>
    <source>
        <strain evidence="5">ATCC 55618 / DSM 22257 / CCUG 43843 / 130Z</strain>
    </source>
</reference>
<dbReference type="eggNOG" id="COG0438">
    <property type="taxonomic scope" value="Bacteria"/>
</dbReference>
<dbReference type="Pfam" id="PF00534">
    <property type="entry name" value="Glycos_transf_1"/>
    <property type="match status" value="1"/>
</dbReference>
<name>A6VLQ2_ACTSZ</name>
<dbReference type="InterPro" id="IPR028098">
    <property type="entry name" value="Glyco_trans_4-like_N"/>
</dbReference>
<evidence type="ECO:0000256" key="1">
    <source>
        <dbReference type="ARBA" id="ARBA00022679"/>
    </source>
</evidence>
<accession>A6VLQ2</accession>
<dbReference type="PANTHER" id="PTHR46401">
    <property type="entry name" value="GLYCOSYLTRANSFERASE WBBK-RELATED"/>
    <property type="match status" value="1"/>
</dbReference>
<dbReference type="InterPro" id="IPR001296">
    <property type="entry name" value="Glyco_trans_1"/>
</dbReference>
<dbReference type="RefSeq" id="WP_012072279.1">
    <property type="nucleotide sequence ID" value="NC_009655.1"/>
</dbReference>
<dbReference type="STRING" id="339671.Asuc_0524"/>
<dbReference type="Proteomes" id="UP000001114">
    <property type="component" value="Chromosome"/>
</dbReference>
<dbReference type="EMBL" id="CP000746">
    <property type="protein sequence ID" value="ABR73899.1"/>
    <property type="molecule type" value="Genomic_DNA"/>
</dbReference>
<gene>
    <name evidence="4" type="ordered locus">Asuc_0524</name>
</gene>
<dbReference type="GO" id="GO:0016757">
    <property type="term" value="F:glycosyltransferase activity"/>
    <property type="evidence" value="ECO:0007669"/>
    <property type="project" value="InterPro"/>
</dbReference>
<dbReference type="HOGENOM" id="CLU_068046_0_0_6"/>
<proteinExistence type="predicted"/>
<dbReference type="PANTHER" id="PTHR46401:SF2">
    <property type="entry name" value="GLYCOSYLTRANSFERASE WBBK-RELATED"/>
    <property type="match status" value="1"/>
</dbReference>
<evidence type="ECO:0000313" key="4">
    <source>
        <dbReference type="EMBL" id="ABR73899.1"/>
    </source>
</evidence>
<organism evidence="4 5">
    <name type="scientific">Actinobacillus succinogenes (strain ATCC 55618 / DSM 22257 / CCUG 43843 / 130Z)</name>
    <dbReference type="NCBI Taxonomy" id="339671"/>
    <lineage>
        <taxon>Bacteria</taxon>
        <taxon>Pseudomonadati</taxon>
        <taxon>Pseudomonadota</taxon>
        <taxon>Gammaproteobacteria</taxon>
        <taxon>Pasteurellales</taxon>
        <taxon>Pasteurellaceae</taxon>
        <taxon>Actinobacillus</taxon>
    </lineage>
</organism>
<protein>
    <submittedName>
        <fullName evidence="4">Glycosyl transferase group 1</fullName>
    </submittedName>
</protein>
<dbReference type="CDD" id="cd03801">
    <property type="entry name" value="GT4_PimA-like"/>
    <property type="match status" value="1"/>
</dbReference>
<dbReference type="Gene3D" id="3.40.50.2000">
    <property type="entry name" value="Glycogen Phosphorylase B"/>
    <property type="match status" value="2"/>
</dbReference>
<dbReference type="KEGG" id="asu:Asuc_0524"/>
<dbReference type="Pfam" id="PF13439">
    <property type="entry name" value="Glyco_transf_4"/>
    <property type="match status" value="1"/>
</dbReference>
<dbReference type="OrthoDB" id="9802524at2"/>
<evidence type="ECO:0000259" key="3">
    <source>
        <dbReference type="Pfam" id="PF13439"/>
    </source>
</evidence>
<evidence type="ECO:0000259" key="2">
    <source>
        <dbReference type="Pfam" id="PF00534"/>
    </source>
</evidence>
<feature type="domain" description="Glycosyltransferase subfamily 4-like N-terminal" evidence="3">
    <location>
        <begin position="14"/>
        <end position="166"/>
    </location>
</feature>
<sequence length="355" mass="40792">MKVAINTLNFRRGGGVERYILDIINGFHQQNLRPRIYTGKADCSLPENQWIDLIKANISFIPRKLRHRFLSSFVRKNRRDDEVIFSLFFLYCDIFVCGGNHQGYLNALHKTPNCYERFIKIPYEYKVLKECQTVIAHSRLMKDELIKFYGVPAQKIQVVYPPADTQKFIPPPPRQRQLLRRKFGFADDEVIYLFPSTGHKRKGFELLKNFFNASDLPIKLVVAGTPVENSRNVRSLGFRQDMPELYQAADFTIMASFYEPFGLVGLESVLSGTPIIFSENMACLEVFQNRFGFTFNRHDPGSLKSAVEKSVDLVKGGQARIENPKHCLNYDPELSTHIARLLEIAKTVKKTTALS</sequence>
<dbReference type="CAZy" id="GT4">
    <property type="family name" value="Glycosyltransferase Family 4"/>
</dbReference>
<evidence type="ECO:0000313" key="5">
    <source>
        <dbReference type="Proteomes" id="UP000001114"/>
    </source>
</evidence>